<dbReference type="EMBL" id="JAINUF010000012">
    <property type="protein sequence ID" value="KAJ8344924.1"/>
    <property type="molecule type" value="Genomic_DNA"/>
</dbReference>
<feature type="compositionally biased region" description="Acidic residues" evidence="16">
    <location>
        <begin position="846"/>
        <end position="856"/>
    </location>
</feature>
<keyword evidence="5" id="KW-0597">Phosphoprotein</keyword>
<dbReference type="SUPFAM" id="SSF50978">
    <property type="entry name" value="WD40 repeat-like"/>
    <property type="match status" value="1"/>
</dbReference>
<keyword evidence="8" id="KW-0472">Membrane</keyword>
<feature type="coiled-coil region" evidence="15">
    <location>
        <begin position="420"/>
        <end position="510"/>
    </location>
</feature>
<feature type="region of interest" description="Disordered" evidence="16">
    <location>
        <begin position="679"/>
        <end position="732"/>
    </location>
</feature>
<feature type="region of interest" description="Disordered" evidence="16">
    <location>
        <begin position="333"/>
        <end position="353"/>
    </location>
</feature>
<comment type="caution">
    <text evidence="19">The sequence shown here is derived from an EMBL/GenBank/DDBJ whole genome shotgun (WGS) entry which is preliminary data.</text>
</comment>
<feature type="compositionally biased region" description="Polar residues" evidence="16">
    <location>
        <begin position="233"/>
        <end position="245"/>
    </location>
</feature>
<dbReference type="Gene3D" id="2.130.10.10">
    <property type="entry name" value="YVTN repeat-like/Quinoprotein amine dehydrogenase"/>
    <property type="match status" value="1"/>
</dbReference>
<comment type="similarity">
    <text evidence="3">Belongs to the JIP scaffold family.</text>
</comment>
<dbReference type="PANTHER" id="PTHR13886">
    <property type="entry name" value="JNK/SAPK-ASSOCIATED PROTEIN"/>
    <property type="match status" value="1"/>
</dbReference>
<accession>A0A9Q1IM39</accession>
<evidence type="ECO:0000256" key="15">
    <source>
        <dbReference type="SAM" id="Coils"/>
    </source>
</evidence>
<evidence type="ECO:0000256" key="8">
    <source>
        <dbReference type="ARBA" id="ARBA00023136"/>
    </source>
</evidence>
<feature type="compositionally biased region" description="Polar residues" evidence="16">
    <location>
        <begin position="273"/>
        <end position="288"/>
    </location>
</feature>
<evidence type="ECO:0000256" key="11">
    <source>
        <dbReference type="ARBA" id="ARBA00071160"/>
    </source>
</evidence>
<feature type="region of interest" description="Disordered" evidence="16">
    <location>
        <begin position="830"/>
        <end position="871"/>
    </location>
</feature>
<dbReference type="GO" id="GO:0005829">
    <property type="term" value="C:cytosol"/>
    <property type="evidence" value="ECO:0007669"/>
    <property type="project" value="UniProtKB-ARBA"/>
</dbReference>
<dbReference type="InterPro" id="IPR034743">
    <property type="entry name" value="RH1"/>
</dbReference>
<feature type="region of interest" description="Disordered" evidence="16">
    <location>
        <begin position="219"/>
        <end position="295"/>
    </location>
</feature>
<feature type="coiled-coil region" evidence="15">
    <location>
        <begin position="67"/>
        <end position="161"/>
    </location>
</feature>
<dbReference type="GO" id="GO:0019894">
    <property type="term" value="F:kinesin binding"/>
    <property type="evidence" value="ECO:0007669"/>
    <property type="project" value="TreeGrafter"/>
</dbReference>
<dbReference type="AlphaFoldDB" id="A0A9Q1IM39"/>
<evidence type="ECO:0000259" key="17">
    <source>
        <dbReference type="PROSITE" id="PS51776"/>
    </source>
</evidence>
<evidence type="ECO:0000256" key="16">
    <source>
        <dbReference type="SAM" id="MobiDB-lite"/>
    </source>
</evidence>
<feature type="region of interest" description="Disordered" evidence="16">
    <location>
        <begin position="893"/>
        <end position="927"/>
    </location>
</feature>
<dbReference type="Pfam" id="PF19056">
    <property type="entry name" value="WD40_2"/>
    <property type="match status" value="1"/>
</dbReference>
<feature type="compositionally biased region" description="Basic and acidic residues" evidence="16">
    <location>
        <begin position="695"/>
        <end position="705"/>
    </location>
</feature>
<name>A0A9Q1IM39_SYNKA</name>
<protein>
    <recommendedName>
        <fullName evidence="11">C-Jun-amino-terminal kinase-interacting protein 4</fullName>
    </recommendedName>
    <alternativeName>
        <fullName evidence="13">JNK-associated leucine-zipper protein</fullName>
    </alternativeName>
    <alternativeName>
        <fullName evidence="14">Mitogen-activated protein kinase 8-interacting protein 4</fullName>
    </alternativeName>
    <alternativeName>
        <fullName evidence="12">Sperm-associated antigen 9</fullName>
    </alternativeName>
</protein>
<dbReference type="FunFam" id="2.130.10.10:FF:000700">
    <property type="entry name" value="Sperm-associated antigen 9a"/>
    <property type="match status" value="1"/>
</dbReference>
<dbReference type="GO" id="GO:0048471">
    <property type="term" value="C:perinuclear region of cytoplasm"/>
    <property type="evidence" value="ECO:0007669"/>
    <property type="project" value="UniProtKB-SubCell"/>
</dbReference>
<organism evidence="19 20">
    <name type="scientific">Synaphobranchus kaupii</name>
    <name type="common">Kaup's arrowtooth eel</name>
    <dbReference type="NCBI Taxonomy" id="118154"/>
    <lineage>
        <taxon>Eukaryota</taxon>
        <taxon>Metazoa</taxon>
        <taxon>Chordata</taxon>
        <taxon>Craniata</taxon>
        <taxon>Vertebrata</taxon>
        <taxon>Euteleostomi</taxon>
        <taxon>Actinopterygii</taxon>
        <taxon>Neopterygii</taxon>
        <taxon>Teleostei</taxon>
        <taxon>Anguilliformes</taxon>
        <taxon>Synaphobranchidae</taxon>
        <taxon>Synaphobranchus</taxon>
    </lineage>
</organism>
<feature type="domain" description="RH1" evidence="17">
    <location>
        <begin position="6"/>
        <end position="94"/>
    </location>
</feature>
<keyword evidence="9" id="KW-0458">Lysosome</keyword>
<evidence type="ECO:0000256" key="7">
    <source>
        <dbReference type="ARBA" id="ARBA00023054"/>
    </source>
</evidence>
<feature type="region of interest" description="Disordered" evidence="16">
    <location>
        <begin position="1237"/>
        <end position="1268"/>
    </location>
</feature>
<comment type="function">
    <text evidence="10">The JNK-interacting protein (JIP) group of scaffold proteins selectively mediates JNK signaling by aggregating specific components of the MAPK cascade to form a functional JNK signaling module. Regulates lysosomal positioning by acting as an adapter protein which links PIP4P1-positive lysosomes to the dynein-dynactin complex. Assists PIKFYVE selective functionality in microtubule-based endosome-to-TGN trafficking.</text>
</comment>
<dbReference type="FunFam" id="1.20.58.1770:FF:000001">
    <property type="entry name" value="C-Jun-amino-terminal kinase-interacting protein 3 isoform X1"/>
    <property type="match status" value="1"/>
</dbReference>
<dbReference type="InterPro" id="IPR039911">
    <property type="entry name" value="JIP3/JIP4"/>
</dbReference>
<dbReference type="InterPro" id="IPR015943">
    <property type="entry name" value="WD40/YVTN_repeat-like_dom_sf"/>
</dbReference>
<feature type="region of interest" description="Disordered" evidence="16">
    <location>
        <begin position="1201"/>
        <end position="1222"/>
    </location>
</feature>
<dbReference type="Pfam" id="PF16471">
    <property type="entry name" value="JIP_LZII"/>
    <property type="match status" value="1"/>
</dbReference>
<reference evidence="19" key="1">
    <citation type="journal article" date="2023" name="Science">
        <title>Genome structures resolve the early diversification of teleost fishes.</title>
        <authorList>
            <person name="Parey E."/>
            <person name="Louis A."/>
            <person name="Montfort J."/>
            <person name="Bouchez O."/>
            <person name="Roques C."/>
            <person name="Iampietro C."/>
            <person name="Lluch J."/>
            <person name="Castinel A."/>
            <person name="Donnadieu C."/>
            <person name="Desvignes T."/>
            <person name="Floi Bucao C."/>
            <person name="Jouanno E."/>
            <person name="Wen M."/>
            <person name="Mejri S."/>
            <person name="Dirks R."/>
            <person name="Jansen H."/>
            <person name="Henkel C."/>
            <person name="Chen W.J."/>
            <person name="Zahm M."/>
            <person name="Cabau C."/>
            <person name="Klopp C."/>
            <person name="Thompson A.W."/>
            <person name="Robinson-Rechavi M."/>
            <person name="Braasch I."/>
            <person name="Lecointre G."/>
            <person name="Bobe J."/>
            <person name="Postlethwait J.H."/>
            <person name="Berthelot C."/>
            <person name="Roest Crollius H."/>
            <person name="Guiguen Y."/>
        </authorList>
    </citation>
    <scope>NUCLEOTIDE SEQUENCE</scope>
    <source>
        <strain evidence="19">WJC10195</strain>
    </source>
</reference>
<feature type="domain" description="RH2" evidence="18">
    <location>
        <begin position="482"/>
        <end position="553"/>
    </location>
</feature>
<dbReference type="InterPro" id="IPR032486">
    <property type="entry name" value="JIP_LZII"/>
</dbReference>
<evidence type="ECO:0000256" key="5">
    <source>
        <dbReference type="ARBA" id="ARBA00022553"/>
    </source>
</evidence>
<dbReference type="GO" id="GO:0005765">
    <property type="term" value="C:lysosomal membrane"/>
    <property type="evidence" value="ECO:0007669"/>
    <property type="project" value="UniProtKB-SubCell"/>
</dbReference>
<evidence type="ECO:0000313" key="20">
    <source>
        <dbReference type="Proteomes" id="UP001152622"/>
    </source>
</evidence>
<dbReference type="PANTHER" id="PTHR13886:SF2">
    <property type="entry name" value="C-JUN-AMINO-TERMINAL KINASE-INTERACTING PROTEIN 4"/>
    <property type="match status" value="1"/>
</dbReference>
<dbReference type="Gene3D" id="1.20.5.1000">
    <property type="entry name" value="arf6 gtpase in complex with a specific effector, jip4"/>
    <property type="match status" value="1"/>
</dbReference>
<sequence>MEFEDGVVYQDDPGTSTMMSERVSGLAGSIYREFERLIGKYDEDVVKELMPLVVAVLENLDSVFAENQVHEVELELLKEDNEQLITQYEREKALRKHAEEKFIEFEDSQEQEKKELQGRVETLQSHARQLELRTKNYADQISRLEEREAELKKEFNSLHQRHTEMIHTYMELLERSKLQQLGDGTEVGTLGRVRKERPLSLGIFPLPTGGTVLTPEHHRKVGTPGTDTWKCNDLNQSRGGTSLKQPESEGLKGKSSQDAWANSLADESKDELSNVSHGTTPMSATGTPQKEAGSKGMNISCKNIEVQATPGTRSVSAGGAENKTSDVQAIIESTPELDMDLSRGPSSPSRGFENMAFDRNTDSLFEELSSAGTDLIGDVDEGADLLGMGREVENLILENTQLLVTKNALNVVKDDLMVRVDELGCEKEVLQGELDAVQQAKARLEDKNRELEEELKKVRAEVEEVKQKSKEEEDGDLPTAQRKRFTRVEMARVLMERNQYKERLMELQEAVRWTEMIRASRENPALTEKKKSSIWQFFSRLFSSSSGYAVKKSEPSFNVKFGAPASHSGSTGMKRSKTLSELPGDKSKVFDFLNEEGTGPALRREHRRAAHRQVKPQVQKQDGRVQAHGWSVPHKQKVTNGGQSETRMKNLPVPVYLRPLEDRDASMKLCCATGVDLSGERASDKGSVAGDVAGEDTKSQMERKNSQSSLDQQEQEQEQDPQERDTEPSEGLSSLVWICSSSQNEAKITILNAKHPAHPLQSFPSHSTHILCICSVPGVQDTDYPVGEEIPLQSQDDVTVSGSDGMLGNITAVGCTAEGGEGDAAVTMASRTPLPEPSTEPHPTEDDVTAAEEATEATEASEGGGEEEVGEGVGLDINRPIVFTEHVFTDPLGAQATKDAPPHPRDGDGSGSGGDELAGSDEAEPHVSSALPTMWLGTQSGGLFVHSSVSQWKRCLHSIKLKESVLCIVHVKGRVLVALADGTLAIFHRGSDGRWDLTNYHLLDLGRPHHSVRCMAVVHDRVWCGYRNKIYMVQPKTMRIEKCLDAHPRRESQVRLLAGAGDGIWVSIRLDSTLRLFHAHTYQHLQDVDIEPYVSKMLGTGKLGFSFVRITALMVSSSRLWIGTGNGVIISIPLTDTDRAAPVAGNRPGGAVRIYGDEDGENEAVGAAVPFCSMAHAQLCFHGHKDAVKFFAAVPGQVIPPSGPIGDAGSEGPGSAASDPETQEQLKPMLVMSGGEGYVDFRAGDEGGEMEEQDESKPPAQPATDRSHLIVWQVM</sequence>
<evidence type="ECO:0000313" key="19">
    <source>
        <dbReference type="EMBL" id="KAJ8344924.1"/>
    </source>
</evidence>
<dbReference type="PROSITE" id="PS51777">
    <property type="entry name" value="RH2"/>
    <property type="match status" value="1"/>
</dbReference>
<evidence type="ECO:0000256" key="4">
    <source>
        <dbReference type="ARBA" id="ARBA00022490"/>
    </source>
</evidence>
<proteinExistence type="inferred from homology"/>
<evidence type="ECO:0000256" key="9">
    <source>
        <dbReference type="ARBA" id="ARBA00023228"/>
    </source>
</evidence>
<dbReference type="GO" id="GO:0005078">
    <property type="term" value="F:MAP-kinase scaffold activity"/>
    <property type="evidence" value="ECO:0007669"/>
    <property type="project" value="InterPro"/>
</dbReference>
<evidence type="ECO:0000259" key="18">
    <source>
        <dbReference type="PROSITE" id="PS51777"/>
    </source>
</evidence>
<evidence type="ECO:0000256" key="14">
    <source>
        <dbReference type="ARBA" id="ARBA00078388"/>
    </source>
</evidence>
<evidence type="ECO:0000256" key="6">
    <source>
        <dbReference type="ARBA" id="ARBA00022990"/>
    </source>
</evidence>
<dbReference type="GO" id="GO:0016192">
    <property type="term" value="P:vesicle-mediated transport"/>
    <property type="evidence" value="ECO:0007669"/>
    <property type="project" value="TreeGrafter"/>
</dbReference>
<evidence type="ECO:0000256" key="10">
    <source>
        <dbReference type="ARBA" id="ARBA00056878"/>
    </source>
</evidence>
<dbReference type="PROSITE" id="PS51776">
    <property type="entry name" value="RH1"/>
    <property type="match status" value="1"/>
</dbReference>
<keyword evidence="6" id="KW-0007">Acetylation</keyword>
<evidence type="ECO:0000256" key="3">
    <source>
        <dbReference type="ARBA" id="ARBA00009866"/>
    </source>
</evidence>
<keyword evidence="7 15" id="KW-0175">Coiled coil</keyword>
<evidence type="ECO:0000256" key="13">
    <source>
        <dbReference type="ARBA" id="ARBA00077184"/>
    </source>
</evidence>
<dbReference type="Proteomes" id="UP001152622">
    <property type="component" value="Chromosome 12"/>
</dbReference>
<dbReference type="OrthoDB" id="10256043at2759"/>
<dbReference type="GO" id="GO:0030159">
    <property type="term" value="F:signaling receptor complex adaptor activity"/>
    <property type="evidence" value="ECO:0007669"/>
    <property type="project" value="TreeGrafter"/>
</dbReference>
<dbReference type="InterPro" id="IPR034744">
    <property type="entry name" value="RH2"/>
</dbReference>
<dbReference type="FunFam" id="1.20.5.1000:FF:000001">
    <property type="entry name" value="C-Jun-amino-terminal kinase-interacting protein 3 isoform X2"/>
    <property type="match status" value="1"/>
</dbReference>
<evidence type="ECO:0000256" key="1">
    <source>
        <dbReference type="ARBA" id="ARBA00004556"/>
    </source>
</evidence>
<dbReference type="InterPro" id="IPR036322">
    <property type="entry name" value="WD40_repeat_dom_sf"/>
</dbReference>
<evidence type="ECO:0000256" key="12">
    <source>
        <dbReference type="ARBA" id="ARBA00075367"/>
    </source>
</evidence>
<gene>
    <name evidence="19" type="ORF">SKAU_G00291170</name>
</gene>
<dbReference type="Pfam" id="PF09744">
    <property type="entry name" value="RH1"/>
    <property type="match status" value="1"/>
</dbReference>
<evidence type="ECO:0000256" key="2">
    <source>
        <dbReference type="ARBA" id="ARBA00004656"/>
    </source>
</evidence>
<comment type="subcellular location">
    <subcellularLocation>
        <location evidence="1">Cytoplasm</location>
        <location evidence="1">Perinuclear region</location>
    </subcellularLocation>
    <subcellularLocation>
        <location evidence="2">Lysosome membrane</location>
    </subcellularLocation>
</comment>
<dbReference type="GO" id="GO:0008432">
    <property type="term" value="F:JUN kinase binding"/>
    <property type="evidence" value="ECO:0007669"/>
    <property type="project" value="TreeGrafter"/>
</dbReference>
<keyword evidence="4" id="KW-0963">Cytoplasm</keyword>
<dbReference type="Gene3D" id="1.20.58.1770">
    <property type="match status" value="1"/>
</dbReference>
<keyword evidence="20" id="KW-1185">Reference proteome</keyword>